<dbReference type="InterPro" id="IPR005135">
    <property type="entry name" value="Endo/exonuclease/phosphatase"/>
</dbReference>
<proteinExistence type="predicted"/>
<dbReference type="STRING" id="407821.A0A087TU21"/>
<evidence type="ECO:0000259" key="1">
    <source>
        <dbReference type="Pfam" id="PF14529"/>
    </source>
</evidence>
<keyword evidence="2" id="KW-0808">Transferase</keyword>
<reference evidence="2 3" key="1">
    <citation type="submission" date="2013-11" db="EMBL/GenBank/DDBJ databases">
        <title>Genome sequencing of Stegodyphus mimosarum.</title>
        <authorList>
            <person name="Bechsgaard J."/>
        </authorList>
    </citation>
    <scope>NUCLEOTIDE SEQUENCE [LARGE SCALE GENOMIC DNA]</scope>
</reference>
<gene>
    <name evidence="2" type="ORF">X975_00215</name>
</gene>
<dbReference type="Proteomes" id="UP000054359">
    <property type="component" value="Unassembled WGS sequence"/>
</dbReference>
<feature type="domain" description="Endonuclease/exonuclease/phosphatase" evidence="1">
    <location>
        <begin position="4"/>
        <end position="117"/>
    </location>
</feature>
<evidence type="ECO:0000313" key="2">
    <source>
        <dbReference type="EMBL" id="KFM68610.1"/>
    </source>
</evidence>
<keyword evidence="3" id="KW-1185">Reference proteome</keyword>
<dbReference type="PANTHER" id="PTHR33273">
    <property type="entry name" value="DOMAIN-CONTAINING PROTEIN, PUTATIVE-RELATED"/>
    <property type="match status" value="1"/>
</dbReference>
<name>A0A087TU21_STEMI</name>
<keyword evidence="2" id="KW-0695">RNA-directed DNA polymerase</keyword>
<dbReference type="Gene3D" id="3.60.10.10">
    <property type="entry name" value="Endonuclease/exonuclease/phosphatase"/>
    <property type="match status" value="1"/>
</dbReference>
<dbReference type="SUPFAM" id="SSF56219">
    <property type="entry name" value="DNase I-like"/>
    <property type="match status" value="1"/>
</dbReference>
<accession>A0A087TU21</accession>
<dbReference type="AlphaFoldDB" id="A0A087TU21"/>
<sequence>MLVTVCTIYLPPNEVIDKKELDDLVEQLPNPFIVIGDFNGRNHLWGSGDINFRGKQIEDLICDHCLCLLNSGEQTYFHQPTRTFHSIDLAICSPSLLPFCSFSVGNDIFNSDHFPIFVTFNQFTAWPNARSPRFIYEQADWEMFSHLACSLTT</sequence>
<evidence type="ECO:0000313" key="3">
    <source>
        <dbReference type="Proteomes" id="UP000054359"/>
    </source>
</evidence>
<dbReference type="OrthoDB" id="6428428at2759"/>
<keyword evidence="2" id="KW-0548">Nucleotidyltransferase</keyword>
<dbReference type="EMBL" id="KK116734">
    <property type="protein sequence ID" value="KFM68610.1"/>
    <property type="molecule type" value="Genomic_DNA"/>
</dbReference>
<dbReference type="PANTHER" id="PTHR33273:SF4">
    <property type="entry name" value="ENDONUCLEASE_EXONUCLEASE_PHOSPHATASE DOMAIN-CONTAINING PROTEIN"/>
    <property type="match status" value="1"/>
</dbReference>
<dbReference type="GO" id="GO:0003964">
    <property type="term" value="F:RNA-directed DNA polymerase activity"/>
    <property type="evidence" value="ECO:0007669"/>
    <property type="project" value="UniProtKB-KW"/>
</dbReference>
<dbReference type="InterPro" id="IPR036691">
    <property type="entry name" value="Endo/exonu/phosph_ase_sf"/>
</dbReference>
<organism evidence="2 3">
    <name type="scientific">Stegodyphus mimosarum</name>
    <name type="common">African social velvet spider</name>
    <dbReference type="NCBI Taxonomy" id="407821"/>
    <lineage>
        <taxon>Eukaryota</taxon>
        <taxon>Metazoa</taxon>
        <taxon>Ecdysozoa</taxon>
        <taxon>Arthropoda</taxon>
        <taxon>Chelicerata</taxon>
        <taxon>Arachnida</taxon>
        <taxon>Araneae</taxon>
        <taxon>Araneomorphae</taxon>
        <taxon>Entelegynae</taxon>
        <taxon>Eresoidea</taxon>
        <taxon>Eresidae</taxon>
        <taxon>Stegodyphus</taxon>
    </lineage>
</organism>
<dbReference type="Pfam" id="PF14529">
    <property type="entry name" value="Exo_endo_phos_2"/>
    <property type="match status" value="1"/>
</dbReference>
<protein>
    <submittedName>
        <fullName evidence="2">RNA-directed DNA polymerase from mobile element jockey</fullName>
    </submittedName>
</protein>
<dbReference type="OMA" id="WGCTLAN"/>
<feature type="non-terminal residue" evidence="2">
    <location>
        <position position="153"/>
    </location>
</feature>